<evidence type="ECO:0000259" key="2">
    <source>
        <dbReference type="Pfam" id="PF03465"/>
    </source>
</evidence>
<dbReference type="InterPro" id="IPR005141">
    <property type="entry name" value="eRF1_2"/>
</dbReference>
<dbReference type="GO" id="GO:0003747">
    <property type="term" value="F:translation release factor activity"/>
    <property type="evidence" value="ECO:0007669"/>
    <property type="project" value="InterPro"/>
</dbReference>
<dbReference type="AlphaFoldDB" id="A0A2N9GAM2"/>
<dbReference type="Gene3D" id="3.30.1330.30">
    <property type="match status" value="1"/>
</dbReference>
<dbReference type="EMBL" id="OIVN01001680">
    <property type="protein sequence ID" value="SPC96583.1"/>
    <property type="molecule type" value="Genomic_DNA"/>
</dbReference>
<evidence type="ECO:0008006" key="4">
    <source>
        <dbReference type="Google" id="ProtNLM"/>
    </source>
</evidence>
<feature type="domain" description="eRF1" evidence="2">
    <location>
        <begin position="201"/>
        <end position="295"/>
    </location>
</feature>
<dbReference type="InterPro" id="IPR042226">
    <property type="entry name" value="eFR1_2_sf"/>
</dbReference>
<name>A0A2N9GAM2_FAGSY</name>
<dbReference type="PANTHER" id="PTHR10113">
    <property type="entry name" value="PEPTIDE CHAIN RELEASE FACTOR SUBUNIT 1"/>
    <property type="match status" value="1"/>
</dbReference>
<dbReference type="SUPFAM" id="SSF55315">
    <property type="entry name" value="L30e-like"/>
    <property type="match status" value="1"/>
</dbReference>
<dbReference type="Pfam" id="PF03465">
    <property type="entry name" value="eRF1_3"/>
    <property type="match status" value="1"/>
</dbReference>
<evidence type="ECO:0000313" key="3">
    <source>
        <dbReference type="EMBL" id="SPC96583.1"/>
    </source>
</evidence>
<organism evidence="3">
    <name type="scientific">Fagus sylvatica</name>
    <name type="common">Beechnut</name>
    <dbReference type="NCBI Taxonomy" id="28930"/>
    <lineage>
        <taxon>Eukaryota</taxon>
        <taxon>Viridiplantae</taxon>
        <taxon>Streptophyta</taxon>
        <taxon>Embryophyta</taxon>
        <taxon>Tracheophyta</taxon>
        <taxon>Spermatophyta</taxon>
        <taxon>Magnoliopsida</taxon>
        <taxon>eudicotyledons</taxon>
        <taxon>Gunneridae</taxon>
        <taxon>Pentapetalae</taxon>
        <taxon>rosids</taxon>
        <taxon>fabids</taxon>
        <taxon>Fagales</taxon>
        <taxon>Fagaceae</taxon>
        <taxon>Fagus</taxon>
    </lineage>
</organism>
<gene>
    <name evidence="3" type="ORF">FSB_LOCUS24465</name>
</gene>
<feature type="domain" description="eRF1" evidence="1">
    <location>
        <begin position="64"/>
        <end position="195"/>
    </location>
</feature>
<evidence type="ECO:0000259" key="1">
    <source>
        <dbReference type="Pfam" id="PF03464"/>
    </source>
</evidence>
<protein>
    <recommendedName>
        <fullName evidence="4">eRF1 domain-containing protein</fullName>
    </recommendedName>
</protein>
<dbReference type="Gene3D" id="3.30.420.60">
    <property type="entry name" value="eRF1 domain 2"/>
    <property type="match status" value="2"/>
</dbReference>
<sequence length="366" mass="41600">MVLLGMRRRNGESEEIGWSGEGQAFREREGDIGATGSTGKVSFVQKGFILSLGNMQGKQRKGMFGIIVLDGNGSTIWKLNRNSRQMLCELTVHRQHYMRRTAVAVASSELYELVVDRHNYMRRTAELATQYFIDTGTNLPTVSGLILAGTAEFMTELSQSSMFDPRAKILNVVEVSFGRETGFNEAIDHSSDILSRVKFFQEKCLIRKFFELIIPEDTESTDSNKKQVFAVIGLDETSYALCMGVVENLILWEKYLNHEQAGVQEVRSFLEWSAQFRCEREFVSNQSYEGLQFCQGSLQLHYTRNSQRARERERASLLGLQLHCNSERETKMSIWNYVVTAHKPTNVTHSCVGNFTSPQELNLIIA</sequence>
<proteinExistence type="predicted"/>
<dbReference type="SUPFAM" id="SSF53137">
    <property type="entry name" value="Translational machinery components"/>
    <property type="match status" value="1"/>
</dbReference>
<reference evidence="3" key="1">
    <citation type="submission" date="2018-02" db="EMBL/GenBank/DDBJ databases">
        <authorList>
            <person name="Cohen D.B."/>
            <person name="Kent A.D."/>
        </authorList>
    </citation>
    <scope>NUCLEOTIDE SEQUENCE</scope>
</reference>
<dbReference type="InterPro" id="IPR004403">
    <property type="entry name" value="Peptide_chain-rel_eRF1/aRF1"/>
</dbReference>
<dbReference type="Pfam" id="PF03464">
    <property type="entry name" value="eRF1_2"/>
    <property type="match status" value="1"/>
</dbReference>
<dbReference type="InterPro" id="IPR005142">
    <property type="entry name" value="eRF1_3"/>
</dbReference>
<accession>A0A2N9GAM2</accession>
<dbReference type="InterPro" id="IPR029064">
    <property type="entry name" value="Ribosomal_eL30-like_sf"/>
</dbReference>